<keyword evidence="1" id="KW-0812">Transmembrane</keyword>
<evidence type="ECO:0000256" key="1">
    <source>
        <dbReference type="SAM" id="Phobius"/>
    </source>
</evidence>
<keyword evidence="3" id="KW-1185">Reference proteome</keyword>
<accession>A0ABP6RS15</accession>
<protein>
    <submittedName>
        <fullName evidence="2">Uncharacterized protein</fullName>
    </submittedName>
</protein>
<comment type="caution">
    <text evidence="2">The sequence shown here is derived from an EMBL/GenBank/DDBJ whole genome shotgun (WGS) entry which is preliminary data.</text>
</comment>
<gene>
    <name evidence="2" type="ORF">GCM10020366_14430</name>
</gene>
<keyword evidence="1" id="KW-1133">Transmembrane helix</keyword>
<feature type="transmembrane region" description="Helical" evidence="1">
    <location>
        <begin position="90"/>
        <end position="108"/>
    </location>
</feature>
<evidence type="ECO:0000313" key="2">
    <source>
        <dbReference type="EMBL" id="GAA3355219.1"/>
    </source>
</evidence>
<organism evidence="2 3">
    <name type="scientific">Saccharopolyspora gregorii</name>
    <dbReference type="NCBI Taxonomy" id="33914"/>
    <lineage>
        <taxon>Bacteria</taxon>
        <taxon>Bacillati</taxon>
        <taxon>Actinomycetota</taxon>
        <taxon>Actinomycetes</taxon>
        <taxon>Pseudonocardiales</taxon>
        <taxon>Pseudonocardiaceae</taxon>
        <taxon>Saccharopolyspora</taxon>
    </lineage>
</organism>
<sequence>MRTGRSASILDPVLCPALRDLTVRMWILLPPLFLVGASGVAALVSWSFQPGRPGLEVSPPVLLGFAAGLALFTGGKVRWSRDWQRRWLRFAYPAALFGCALGADRVLVPLLPTLLLGGVALVALVVVAFRGAARTCESR</sequence>
<feature type="transmembrane region" description="Helical" evidence="1">
    <location>
        <begin position="26"/>
        <end position="48"/>
    </location>
</feature>
<proteinExistence type="predicted"/>
<keyword evidence="1" id="KW-0472">Membrane</keyword>
<dbReference type="Proteomes" id="UP001500483">
    <property type="component" value="Unassembled WGS sequence"/>
</dbReference>
<evidence type="ECO:0000313" key="3">
    <source>
        <dbReference type="Proteomes" id="UP001500483"/>
    </source>
</evidence>
<reference evidence="3" key="1">
    <citation type="journal article" date="2019" name="Int. J. Syst. Evol. Microbiol.">
        <title>The Global Catalogue of Microorganisms (GCM) 10K type strain sequencing project: providing services to taxonomists for standard genome sequencing and annotation.</title>
        <authorList>
            <consortium name="The Broad Institute Genomics Platform"/>
            <consortium name="The Broad Institute Genome Sequencing Center for Infectious Disease"/>
            <person name="Wu L."/>
            <person name="Ma J."/>
        </authorList>
    </citation>
    <scope>NUCLEOTIDE SEQUENCE [LARGE SCALE GENOMIC DNA]</scope>
    <source>
        <strain evidence="3">JCM 9687</strain>
    </source>
</reference>
<dbReference type="EMBL" id="BAAAYK010000038">
    <property type="protein sequence ID" value="GAA3355219.1"/>
    <property type="molecule type" value="Genomic_DNA"/>
</dbReference>
<name>A0ABP6RS15_9PSEU</name>
<feature type="transmembrane region" description="Helical" evidence="1">
    <location>
        <begin position="114"/>
        <end position="133"/>
    </location>
</feature>
<feature type="transmembrane region" description="Helical" evidence="1">
    <location>
        <begin position="60"/>
        <end position="78"/>
    </location>
</feature>